<evidence type="ECO:0000313" key="3">
    <source>
        <dbReference type="EMBL" id="MDX8151217.1"/>
    </source>
</evidence>
<keyword evidence="4" id="KW-1185">Reference proteome</keyword>
<evidence type="ECO:0000259" key="1">
    <source>
        <dbReference type="Pfam" id="PF04480"/>
    </source>
</evidence>
<dbReference type="Gene3D" id="3.40.960.10">
    <property type="entry name" value="VSR Endonuclease"/>
    <property type="match status" value="1"/>
</dbReference>
<dbReference type="Pfam" id="PF04480">
    <property type="entry name" value="DUF559"/>
    <property type="match status" value="1"/>
</dbReference>
<feature type="domain" description="DUF559" evidence="1">
    <location>
        <begin position="232"/>
        <end position="295"/>
    </location>
</feature>
<dbReference type="Proteomes" id="UP001277761">
    <property type="component" value="Unassembled WGS sequence"/>
</dbReference>
<dbReference type="RefSeq" id="WP_319953367.1">
    <property type="nucleotide sequence ID" value="NZ_JAXAVX010000002.1"/>
</dbReference>
<proteinExistence type="predicted"/>
<sequence>MAGRSLTVDRAIERLAAAQHGMVARRQLLAAGVSAKAIAHRIGRGRLVPVHRGVYAWDLRRPWPDRSWWMAAVLASGATAVLSGRSAARLHGLLDGGGPAEVALLRTPSPLRGVRGRRVRVLSAEERTRVDGIACTTVARTLLDLAWRDPGRTLDRALRRSIDLGTFDRAAVDALTASGRPGATALRTALAELLGHGPAARSKSELELRFLELLDRHGFDRPAVNVSIDTAVGAVEVDTLWRARRLSIELDGWWTHRDRRAARRAHERDLHLRAAGFEVLRLDWLQVVEDEARTVRLLRGIVPAAG</sequence>
<dbReference type="InterPro" id="IPR025159">
    <property type="entry name" value="AbiEi_N"/>
</dbReference>
<dbReference type="InterPro" id="IPR007569">
    <property type="entry name" value="DUF559"/>
</dbReference>
<evidence type="ECO:0000313" key="4">
    <source>
        <dbReference type="Proteomes" id="UP001277761"/>
    </source>
</evidence>
<dbReference type="Pfam" id="PF13338">
    <property type="entry name" value="AbiEi_4"/>
    <property type="match status" value="1"/>
</dbReference>
<feature type="domain" description="AbiEi antitoxin N-terminal" evidence="2">
    <location>
        <begin position="11"/>
        <end position="56"/>
    </location>
</feature>
<evidence type="ECO:0000259" key="2">
    <source>
        <dbReference type="Pfam" id="PF13338"/>
    </source>
</evidence>
<gene>
    <name evidence="3" type="ORF">SK069_06420</name>
</gene>
<reference evidence="3 4" key="1">
    <citation type="submission" date="2023-11" db="EMBL/GenBank/DDBJ databases">
        <authorList>
            <person name="Xu M."/>
            <person name="Jiang T."/>
        </authorList>
    </citation>
    <scope>NUCLEOTIDE SEQUENCE [LARGE SCALE GENOMIC DNA]</scope>
    <source>
        <strain evidence="3 4">SD</strain>
    </source>
</reference>
<dbReference type="EMBL" id="JAXAVX010000002">
    <property type="protein sequence ID" value="MDX8151217.1"/>
    <property type="molecule type" value="Genomic_DNA"/>
</dbReference>
<accession>A0ABU4VIP5</accession>
<organism evidence="3 4">
    <name type="scientific">Patulibacter brassicae</name>
    <dbReference type="NCBI Taxonomy" id="1705717"/>
    <lineage>
        <taxon>Bacteria</taxon>
        <taxon>Bacillati</taxon>
        <taxon>Actinomycetota</taxon>
        <taxon>Thermoleophilia</taxon>
        <taxon>Solirubrobacterales</taxon>
        <taxon>Patulibacteraceae</taxon>
        <taxon>Patulibacter</taxon>
    </lineage>
</organism>
<protein>
    <submittedName>
        <fullName evidence="3">Type IV toxin-antitoxin system AbiEi family antitoxin domain-containing protein</fullName>
    </submittedName>
</protein>
<name>A0ABU4VIP5_9ACTN</name>
<comment type="caution">
    <text evidence="3">The sequence shown here is derived from an EMBL/GenBank/DDBJ whole genome shotgun (WGS) entry which is preliminary data.</text>
</comment>